<dbReference type="InterPro" id="IPR049730">
    <property type="entry name" value="SNF2/RAD54-like_C"/>
</dbReference>
<dbReference type="InterPro" id="IPR027417">
    <property type="entry name" value="P-loop_NTPase"/>
</dbReference>
<dbReference type="RefSeq" id="WP_116572582.1">
    <property type="nucleotide sequence ID" value="NZ_QDGZ01000005.1"/>
</dbReference>
<dbReference type="AlphaFoldDB" id="A0A2T8F969"/>
<keyword evidence="6" id="KW-1185">Reference proteome</keyword>
<evidence type="ECO:0000313" key="5">
    <source>
        <dbReference type="EMBL" id="PVG82278.1"/>
    </source>
</evidence>
<dbReference type="Gene3D" id="3.40.50.10810">
    <property type="entry name" value="Tandem AAA-ATPase domain"/>
    <property type="match status" value="1"/>
</dbReference>
<dbReference type="Pfam" id="PF12419">
    <property type="entry name" value="DUF3670"/>
    <property type="match status" value="1"/>
</dbReference>
<dbReference type="Pfam" id="PF00176">
    <property type="entry name" value="SNF2-rel_dom"/>
    <property type="match status" value="1"/>
</dbReference>
<evidence type="ECO:0000313" key="6">
    <source>
        <dbReference type="Proteomes" id="UP000246018"/>
    </source>
</evidence>
<evidence type="ECO:0000256" key="1">
    <source>
        <dbReference type="ARBA" id="ARBA00022801"/>
    </source>
</evidence>
<dbReference type="InterPro" id="IPR001650">
    <property type="entry name" value="Helicase_C-like"/>
</dbReference>
<accession>A0A2T8F969</accession>
<dbReference type="GO" id="GO:0005524">
    <property type="term" value="F:ATP binding"/>
    <property type="evidence" value="ECO:0007669"/>
    <property type="project" value="InterPro"/>
</dbReference>
<dbReference type="SMART" id="SM00490">
    <property type="entry name" value="HELICc"/>
    <property type="match status" value="1"/>
</dbReference>
<dbReference type="GO" id="GO:0004386">
    <property type="term" value="F:helicase activity"/>
    <property type="evidence" value="ECO:0007669"/>
    <property type="project" value="UniProtKB-KW"/>
</dbReference>
<feature type="region of interest" description="Disordered" evidence="2">
    <location>
        <begin position="132"/>
        <end position="161"/>
    </location>
</feature>
<sequence>MSFVPVTGPATFRAGELPRDGTVEFTDERRTVSLPLRGALPVLTRAHQRDDVHPSVALLGGAALLGMRLVAAGRFEPDPTGTGWRGALRPEDEDRVVRLARARAVDGFDEATAEGVVRAVIDAVADTMPRTAPVASRRTTSRPAAGSRWSSGVETPAWTAPGDDFAQRLQERVARARARLRDDRPQLVTISLRVEADEEELVGGCVRLVLQVHAADNAAHVCDAAVLWTESGESHGFGDRARTHASIALRAAADAWPVLDRLLELRVPDQITLDSDELLSLLDHGVTALDQAGVQVLWPRYLDRDMTSRVELTAGGSREEPLVEGLFGPDSMLAFSWQLALHGDPLTEAEMDELARATAPVIKLRDNWTVVDSAVLKRARKRLIRRVPPATALAATLTEVVQVDDVEHEAVVGASLLKVRELIRTAASRTPIEVPAGLAATLRDYQRHGLTWLAQLTELGLGACLADDMGLGKTITLIALHLHRQEAVGRGPTLVVCPASLLGNWEAEIERFAPGVPVRRFHGAGRDLDGVDGGFVLTTYGTMRNDAAVLAEVPWDLVVADEAQHVKNAQSSTAKALRTIPSAARVALTGTPVENNLTELWAILDWAIPGLLGSRNAFRKVWAGPIESGLEPTKARQFADLVEPFLLRRRKSDPGIAPELPAKTETDHLLGLTREQTVLYETYVRDCLRRIQEADEDSRRGLVLKLLTGLKQICNHPAQFLKQADPRPGGRSEKLDLLDELLGTVLAEDGAALVFTQYVAMGRLLERHLSRAGVPHQFLHGGTPVREREAMVARFQAAEGDEHSPPVFLLSLKAGGTGLNLTRADHVIHVDRWWNPAVEEQATDRAYRIGQTRPVQVHRFVTQGTIEERIAELLTRKRALADAVLTKGETALTELSDDELRDLVELRHPGGRP</sequence>
<evidence type="ECO:0000259" key="3">
    <source>
        <dbReference type="PROSITE" id="PS51192"/>
    </source>
</evidence>
<dbReference type="FunFam" id="3.40.50.300:FF:000533">
    <property type="entry name" value="Helicase, Snf2 family"/>
    <property type="match status" value="1"/>
</dbReference>
<keyword evidence="5" id="KW-0067">ATP-binding</keyword>
<feature type="compositionally biased region" description="Polar residues" evidence="2">
    <location>
        <begin position="137"/>
        <end position="153"/>
    </location>
</feature>
<dbReference type="OrthoDB" id="9760715at2"/>
<dbReference type="InterPro" id="IPR038718">
    <property type="entry name" value="SNF2-like_sf"/>
</dbReference>
<keyword evidence="5" id="KW-0547">Nucleotide-binding</keyword>
<protein>
    <submittedName>
        <fullName evidence="5">ATP-dependent helicase</fullName>
    </submittedName>
</protein>
<organism evidence="5 6">
    <name type="scientific">Nocardioides gansuensis</name>
    <dbReference type="NCBI Taxonomy" id="2138300"/>
    <lineage>
        <taxon>Bacteria</taxon>
        <taxon>Bacillati</taxon>
        <taxon>Actinomycetota</taxon>
        <taxon>Actinomycetes</taxon>
        <taxon>Propionibacteriales</taxon>
        <taxon>Nocardioidaceae</taxon>
        <taxon>Nocardioides</taxon>
    </lineage>
</organism>
<keyword evidence="5" id="KW-0347">Helicase</keyword>
<dbReference type="SMART" id="SM00487">
    <property type="entry name" value="DEXDc"/>
    <property type="match status" value="1"/>
</dbReference>
<reference evidence="5 6" key="1">
    <citation type="submission" date="2018-04" db="EMBL/GenBank/DDBJ databases">
        <title>Genome of Nocardioides gansuensis WSJ-1.</title>
        <authorList>
            <person name="Wu S."/>
            <person name="Wang G."/>
        </authorList>
    </citation>
    <scope>NUCLEOTIDE SEQUENCE [LARGE SCALE GENOMIC DNA]</scope>
    <source>
        <strain evidence="5 6">WSJ-1</strain>
    </source>
</reference>
<dbReference type="Proteomes" id="UP000246018">
    <property type="component" value="Unassembled WGS sequence"/>
</dbReference>
<dbReference type="PANTHER" id="PTHR10799">
    <property type="entry name" value="SNF2/RAD54 HELICASE FAMILY"/>
    <property type="match status" value="1"/>
</dbReference>
<dbReference type="SUPFAM" id="SSF52540">
    <property type="entry name" value="P-loop containing nucleoside triphosphate hydrolases"/>
    <property type="match status" value="2"/>
</dbReference>
<dbReference type="PROSITE" id="PS51192">
    <property type="entry name" value="HELICASE_ATP_BIND_1"/>
    <property type="match status" value="1"/>
</dbReference>
<feature type="domain" description="Helicase C-terminal" evidence="4">
    <location>
        <begin position="737"/>
        <end position="896"/>
    </location>
</feature>
<dbReference type="InterPro" id="IPR000330">
    <property type="entry name" value="SNF2_N"/>
</dbReference>
<evidence type="ECO:0000256" key="2">
    <source>
        <dbReference type="SAM" id="MobiDB-lite"/>
    </source>
</evidence>
<dbReference type="InterPro" id="IPR014001">
    <property type="entry name" value="Helicase_ATP-bd"/>
</dbReference>
<dbReference type="InterPro" id="IPR022138">
    <property type="entry name" value="DUF3670"/>
</dbReference>
<dbReference type="CDD" id="cd18793">
    <property type="entry name" value="SF2_C_SNF"/>
    <property type="match status" value="1"/>
</dbReference>
<dbReference type="GO" id="GO:0016787">
    <property type="term" value="F:hydrolase activity"/>
    <property type="evidence" value="ECO:0007669"/>
    <property type="project" value="UniProtKB-KW"/>
</dbReference>
<dbReference type="PROSITE" id="PS51194">
    <property type="entry name" value="HELICASE_CTER"/>
    <property type="match status" value="1"/>
</dbReference>
<dbReference type="FunFam" id="3.40.50.10810:FF:000031">
    <property type="entry name" value="Helicase, SNF2/RAD54 family"/>
    <property type="match status" value="1"/>
</dbReference>
<comment type="caution">
    <text evidence="5">The sequence shown here is derived from an EMBL/GenBank/DDBJ whole genome shotgun (WGS) entry which is preliminary data.</text>
</comment>
<name>A0A2T8F969_9ACTN</name>
<evidence type="ECO:0000259" key="4">
    <source>
        <dbReference type="PROSITE" id="PS51194"/>
    </source>
</evidence>
<feature type="domain" description="Helicase ATP-binding" evidence="3">
    <location>
        <begin position="454"/>
        <end position="610"/>
    </location>
</feature>
<proteinExistence type="predicted"/>
<keyword evidence="1" id="KW-0378">Hydrolase</keyword>
<dbReference type="Pfam" id="PF00271">
    <property type="entry name" value="Helicase_C"/>
    <property type="match status" value="1"/>
</dbReference>
<dbReference type="Gene3D" id="3.40.50.300">
    <property type="entry name" value="P-loop containing nucleotide triphosphate hydrolases"/>
    <property type="match status" value="1"/>
</dbReference>
<dbReference type="EMBL" id="QDGZ01000005">
    <property type="protein sequence ID" value="PVG82278.1"/>
    <property type="molecule type" value="Genomic_DNA"/>
</dbReference>
<gene>
    <name evidence="5" type="ORF">DDE18_12335</name>
</gene>